<dbReference type="OrthoDB" id="159832at2"/>
<dbReference type="KEGG" id="cap:CLDAP_15020"/>
<dbReference type="Proteomes" id="UP000007880">
    <property type="component" value="Chromosome"/>
</dbReference>
<dbReference type="InterPro" id="IPR008769">
    <property type="entry name" value="PhaF_PhaI"/>
</dbReference>
<accession>I0I2Q4</accession>
<evidence type="ECO:0000313" key="3">
    <source>
        <dbReference type="Proteomes" id="UP000007880"/>
    </source>
</evidence>
<dbReference type="RefSeq" id="WP_014432780.1">
    <property type="nucleotide sequence ID" value="NC_017079.1"/>
</dbReference>
<dbReference type="EMBL" id="AP012337">
    <property type="protein sequence ID" value="BAL99541.1"/>
    <property type="molecule type" value="Genomic_DNA"/>
</dbReference>
<evidence type="ECO:0008006" key="4">
    <source>
        <dbReference type="Google" id="ProtNLM"/>
    </source>
</evidence>
<evidence type="ECO:0000313" key="2">
    <source>
        <dbReference type="EMBL" id="BAL99541.1"/>
    </source>
</evidence>
<dbReference type="PANTHER" id="PTHR38664">
    <property type="entry name" value="SLR0058 PROTEIN"/>
    <property type="match status" value="1"/>
</dbReference>
<feature type="region of interest" description="Disordered" evidence="1">
    <location>
        <begin position="82"/>
        <end position="103"/>
    </location>
</feature>
<keyword evidence="3" id="KW-1185">Reference proteome</keyword>
<name>I0I2Q4_CALAS</name>
<protein>
    <recommendedName>
        <fullName evidence="4">Poly(Hydroxyalkanoate) granule-associated protein</fullName>
    </recommendedName>
</protein>
<gene>
    <name evidence="2" type="ordered locus">CLDAP_15020</name>
</gene>
<dbReference type="HOGENOM" id="CLU_1746260_0_0_0"/>
<dbReference type="AlphaFoldDB" id="I0I2Q4"/>
<evidence type="ECO:0000256" key="1">
    <source>
        <dbReference type="SAM" id="MobiDB-lite"/>
    </source>
</evidence>
<proteinExistence type="predicted"/>
<reference evidence="2 3" key="1">
    <citation type="submission" date="2012-02" db="EMBL/GenBank/DDBJ databases">
        <title>Complete genome sequence of Caldilinea aerophila DSM 14535 (= NBRC 102666).</title>
        <authorList>
            <person name="Oguchi A."/>
            <person name="Hosoyama A."/>
            <person name="Sekine M."/>
            <person name="Fukai R."/>
            <person name="Kato Y."/>
            <person name="Nakamura S."/>
            <person name="Hanada S."/>
            <person name="Yamazaki S."/>
            <person name="Fujita N."/>
        </authorList>
    </citation>
    <scope>NUCLEOTIDE SEQUENCE [LARGE SCALE GENOMIC DNA]</scope>
    <source>
        <strain evidence="3">DSM 14535 / JCM 11387 / NBRC 104270 / STL-6-O1</strain>
    </source>
</reference>
<sequence>MAEEEKRGIGEQARETIIDVRNELIVQSANLYLLVRKVLLSSLGAVALTMDEANEILTKLVERGEVVEADLQRMIEELRAQRSRREETETANAHHELTPKTTSALEERVETILTRLNVPNKNDIEELSRKISQLNDKVTALNQHRGEKK</sequence>
<dbReference type="eggNOG" id="COG3937">
    <property type="taxonomic scope" value="Bacteria"/>
</dbReference>
<dbReference type="Pfam" id="PF05597">
    <property type="entry name" value="Phasin"/>
    <property type="match status" value="1"/>
</dbReference>
<organism evidence="2 3">
    <name type="scientific">Caldilinea aerophila (strain DSM 14535 / JCM 11387 / NBRC 104270 / STL-6-O1)</name>
    <dbReference type="NCBI Taxonomy" id="926550"/>
    <lineage>
        <taxon>Bacteria</taxon>
        <taxon>Bacillati</taxon>
        <taxon>Chloroflexota</taxon>
        <taxon>Caldilineae</taxon>
        <taxon>Caldilineales</taxon>
        <taxon>Caldilineaceae</taxon>
        <taxon>Caldilinea</taxon>
    </lineage>
</organism>
<dbReference type="PANTHER" id="PTHR38664:SF1">
    <property type="entry name" value="SLR0058 PROTEIN"/>
    <property type="match status" value="1"/>
</dbReference>
<feature type="compositionally biased region" description="Basic and acidic residues" evidence="1">
    <location>
        <begin position="82"/>
        <end position="98"/>
    </location>
</feature>